<dbReference type="AlphaFoldDB" id="A0AAV0VZ59"/>
<gene>
    <name evidence="1" type="ORF">MEUPH1_LOCUS6130</name>
</gene>
<keyword evidence="2" id="KW-1185">Reference proteome</keyword>
<name>A0AAV0VZ59_9HEMI</name>
<sequence length="137" mass="15720">MVMTNEQCLKNLIYESKTLEDEGIVISTPGNIIVNLHFILGLVLGDNLGLNSILEFSRSFSDSFFFCQFCKANKEHTKHMTQENPLLMRNINNYSQDVAKMNVTQPGIHKNSFLNNITSFHVTQNYCVDIMHDLFEL</sequence>
<proteinExistence type="predicted"/>
<organism evidence="1 2">
    <name type="scientific">Macrosiphum euphorbiae</name>
    <name type="common">potato aphid</name>
    <dbReference type="NCBI Taxonomy" id="13131"/>
    <lineage>
        <taxon>Eukaryota</taxon>
        <taxon>Metazoa</taxon>
        <taxon>Ecdysozoa</taxon>
        <taxon>Arthropoda</taxon>
        <taxon>Hexapoda</taxon>
        <taxon>Insecta</taxon>
        <taxon>Pterygota</taxon>
        <taxon>Neoptera</taxon>
        <taxon>Paraneoptera</taxon>
        <taxon>Hemiptera</taxon>
        <taxon>Sternorrhyncha</taxon>
        <taxon>Aphidomorpha</taxon>
        <taxon>Aphidoidea</taxon>
        <taxon>Aphididae</taxon>
        <taxon>Macrosiphini</taxon>
        <taxon>Macrosiphum</taxon>
    </lineage>
</organism>
<dbReference type="EMBL" id="CARXXK010000001">
    <property type="protein sequence ID" value="CAI6349587.1"/>
    <property type="molecule type" value="Genomic_DNA"/>
</dbReference>
<protein>
    <submittedName>
        <fullName evidence="1">Uncharacterized protein</fullName>
    </submittedName>
</protein>
<comment type="caution">
    <text evidence="1">The sequence shown here is derived from an EMBL/GenBank/DDBJ whole genome shotgun (WGS) entry which is preliminary data.</text>
</comment>
<accession>A0AAV0VZ59</accession>
<evidence type="ECO:0000313" key="1">
    <source>
        <dbReference type="EMBL" id="CAI6349587.1"/>
    </source>
</evidence>
<dbReference type="Proteomes" id="UP001160148">
    <property type="component" value="Unassembled WGS sequence"/>
</dbReference>
<reference evidence="1 2" key="1">
    <citation type="submission" date="2023-01" db="EMBL/GenBank/DDBJ databases">
        <authorList>
            <person name="Whitehead M."/>
        </authorList>
    </citation>
    <scope>NUCLEOTIDE SEQUENCE [LARGE SCALE GENOMIC DNA]</scope>
</reference>
<evidence type="ECO:0000313" key="2">
    <source>
        <dbReference type="Proteomes" id="UP001160148"/>
    </source>
</evidence>